<dbReference type="GO" id="GO:0003988">
    <property type="term" value="F:acetyl-CoA C-acyltransferase activity"/>
    <property type="evidence" value="ECO:0007669"/>
    <property type="project" value="UniProtKB-ARBA"/>
</dbReference>
<evidence type="ECO:0000256" key="4">
    <source>
        <dbReference type="PIRSR" id="PIRSR000429-1"/>
    </source>
</evidence>
<dbReference type="Pfam" id="PF00108">
    <property type="entry name" value="Thiolase_N"/>
    <property type="match status" value="1"/>
</dbReference>
<dbReference type="EMBL" id="FTOC01000022">
    <property type="protein sequence ID" value="SIS66264.1"/>
    <property type="molecule type" value="Genomic_DNA"/>
</dbReference>
<dbReference type="PANTHER" id="PTHR43365">
    <property type="entry name" value="BLR7806 PROTEIN"/>
    <property type="match status" value="1"/>
</dbReference>
<dbReference type="Pfam" id="PF02803">
    <property type="entry name" value="Thiolase_C"/>
    <property type="match status" value="1"/>
</dbReference>
<dbReference type="NCBIfam" id="TIGR01930">
    <property type="entry name" value="AcCoA-C-Actrans"/>
    <property type="match status" value="1"/>
</dbReference>
<dbReference type="InterPro" id="IPR020616">
    <property type="entry name" value="Thiolase_N"/>
</dbReference>
<dbReference type="AlphaFoldDB" id="A0A1N7KXG3"/>
<dbReference type="PANTHER" id="PTHR43365:SF1">
    <property type="entry name" value="ACETYL-COA C-ACYLTRANSFERASE"/>
    <property type="match status" value="1"/>
</dbReference>
<evidence type="ECO:0000256" key="5">
    <source>
        <dbReference type="RuleBase" id="RU003557"/>
    </source>
</evidence>
<feature type="domain" description="Thiolase N-terminal" evidence="6">
    <location>
        <begin position="19"/>
        <end position="263"/>
    </location>
</feature>
<feature type="active site" description="Proton acceptor" evidence="4">
    <location>
        <position position="349"/>
    </location>
</feature>
<dbReference type="STRING" id="570947.SAMN05421687_12224"/>
<feature type="active site" description="Acyl-thioester intermediate" evidence="4">
    <location>
        <position position="104"/>
    </location>
</feature>
<accession>A0A1N7KXG3</accession>
<dbReference type="Proteomes" id="UP000187608">
    <property type="component" value="Unassembled WGS sequence"/>
</dbReference>
<dbReference type="CDD" id="cd00751">
    <property type="entry name" value="thiolase"/>
    <property type="match status" value="1"/>
</dbReference>
<reference evidence="9" key="1">
    <citation type="submission" date="2017-01" db="EMBL/GenBank/DDBJ databases">
        <authorList>
            <person name="Varghese N."/>
            <person name="Submissions S."/>
        </authorList>
    </citation>
    <scope>NUCLEOTIDE SEQUENCE [LARGE SCALE GENOMIC DNA]</scope>
    <source>
        <strain evidence="9">DSM 23127</strain>
    </source>
</reference>
<dbReference type="PROSITE" id="PS00737">
    <property type="entry name" value="THIOLASE_2"/>
    <property type="match status" value="1"/>
</dbReference>
<keyword evidence="9" id="KW-1185">Reference proteome</keyword>
<proteinExistence type="inferred from homology"/>
<dbReference type="FunFam" id="3.40.47.10:FF:000010">
    <property type="entry name" value="Acetyl-CoA acetyltransferase (Thiolase)"/>
    <property type="match status" value="1"/>
</dbReference>
<protein>
    <submittedName>
        <fullName evidence="8">Acetyl-CoA C-acetyltransferase</fullName>
    </submittedName>
</protein>
<comment type="similarity">
    <text evidence="1 5">Belongs to the thiolase-like superfamily. Thiolase family.</text>
</comment>
<sequence>MTNYTGKKKNKGEAMMREVVIVEALRTAVGKRKGSLKDMRADELAARTLKGLMERSGVFPEEVEDVILGAVTQVGEQAGNVARNASLMAGFPLTVPGVTIDRQCGSSQQAVHFASQAIMSGDMDVVVAGGVESMTREPMFSNYRDVSPSPMLTDKYEIVNQGISAEKIAEKWDISRSELDEFAARSHERALLAQENGRFDKEILPLELEDGTVFHNDEGPREGSTAEVLNGLNPVFREDGVITAGNASQMSDGASAVLLMSREKAEQLGLKPRARIIARSVVGSDPTLMLTGPIPATEKVLNSAGMALQDMDTYEVNEAFASVPLAWVKETGANPERLNEDGGAIALGHPLGATGTKLLTTLLHRLERTGSRYGLLAICEGAGTSNATIIERL</sequence>
<evidence type="ECO:0000256" key="1">
    <source>
        <dbReference type="ARBA" id="ARBA00010982"/>
    </source>
</evidence>
<evidence type="ECO:0000259" key="7">
    <source>
        <dbReference type="Pfam" id="PF02803"/>
    </source>
</evidence>
<name>A0A1N7KXG3_9BACI</name>
<gene>
    <name evidence="8" type="ORF">SAMN05421687_12224</name>
</gene>
<organism evidence="8 9">
    <name type="scientific">Salimicrobium flavidum</name>
    <dbReference type="NCBI Taxonomy" id="570947"/>
    <lineage>
        <taxon>Bacteria</taxon>
        <taxon>Bacillati</taxon>
        <taxon>Bacillota</taxon>
        <taxon>Bacilli</taxon>
        <taxon>Bacillales</taxon>
        <taxon>Bacillaceae</taxon>
        <taxon>Salimicrobium</taxon>
    </lineage>
</organism>
<evidence type="ECO:0000256" key="2">
    <source>
        <dbReference type="ARBA" id="ARBA00022679"/>
    </source>
</evidence>
<evidence type="ECO:0000313" key="8">
    <source>
        <dbReference type="EMBL" id="SIS66264.1"/>
    </source>
</evidence>
<feature type="active site" description="Proton acceptor" evidence="4">
    <location>
        <position position="379"/>
    </location>
</feature>
<evidence type="ECO:0000256" key="3">
    <source>
        <dbReference type="ARBA" id="ARBA00023315"/>
    </source>
</evidence>
<keyword evidence="2 5" id="KW-0808">Transferase</keyword>
<dbReference type="InterPro" id="IPR016039">
    <property type="entry name" value="Thiolase-like"/>
</dbReference>
<dbReference type="InterPro" id="IPR020617">
    <property type="entry name" value="Thiolase_C"/>
</dbReference>
<dbReference type="SUPFAM" id="SSF53901">
    <property type="entry name" value="Thiolase-like"/>
    <property type="match status" value="2"/>
</dbReference>
<dbReference type="InterPro" id="IPR020613">
    <property type="entry name" value="Thiolase_CS"/>
</dbReference>
<evidence type="ECO:0000259" key="6">
    <source>
        <dbReference type="Pfam" id="PF00108"/>
    </source>
</evidence>
<dbReference type="Gene3D" id="3.40.47.10">
    <property type="match status" value="2"/>
</dbReference>
<keyword evidence="3 5" id="KW-0012">Acyltransferase</keyword>
<evidence type="ECO:0000313" key="9">
    <source>
        <dbReference type="Proteomes" id="UP000187608"/>
    </source>
</evidence>
<dbReference type="InterPro" id="IPR002155">
    <property type="entry name" value="Thiolase"/>
</dbReference>
<dbReference type="PIRSF" id="PIRSF000429">
    <property type="entry name" value="Ac-CoA_Ac_transf"/>
    <property type="match status" value="1"/>
</dbReference>
<feature type="domain" description="Thiolase C-terminal" evidence="7">
    <location>
        <begin position="270"/>
        <end position="392"/>
    </location>
</feature>